<keyword evidence="7" id="KW-0732">Signal</keyword>
<dbReference type="InterPro" id="IPR000639">
    <property type="entry name" value="Epox_hydrolase-like"/>
</dbReference>
<evidence type="ECO:0000256" key="3">
    <source>
        <dbReference type="ARBA" id="ARBA00010088"/>
    </source>
</evidence>
<comment type="catalytic activity">
    <reaction evidence="1 6">
        <text>1-(4-methoxyphenyl)-N-methyl-N-[(3-methyloxetan-3-yl)methyl]methanamine + H2O = 2-{[(4-methoxybenzyl)(methyl)amino]methyl}-2-methylpropane-1,3-diol</text>
        <dbReference type="Rhea" id="RHEA:55764"/>
        <dbReference type="ChEBI" id="CHEBI:15377"/>
        <dbReference type="ChEBI" id="CHEBI:139161"/>
        <dbReference type="ChEBI" id="CHEBI:139164"/>
        <dbReference type="EC" id="3.3.2.9"/>
    </reaction>
</comment>
<sequence length="462" mass="53160">MGFAGRFLFVTLTLLVALLFKVYQDVAAPAAIPAIDYSEYWGPGDAKNYKEDVEVKPFKLGYADNVIEKLKNKLDDAPKLTEPLEGTAFEYGFNSKRLQEILTYWRTDYLGRWNERQEYLNQFPQFRTQIQGLDIHFLRVKPEVRNPKRIVPLLMLHGWPGSVREFYEIIPKLVTRSNEKEYVFEVIVPSLPGYGFSQGASKPGLSPAKIAVIMRNLMTRLGFKKYYVHGGDWGAVVGNLMATFFQDEVLGVHLTMCMNTAPIGTLKNLVGAVAPSLVVDRKYVDFYYPYLDRLKLLITETGYMHIQATKPDTIGATLIGNPVGLATYILEKFSTWTNPQYRSLPDGGLEKYFTLDSLLDNVMIYYLTDSITTSQRLYAETFNIREISRELDRIPTQVPAACAKFRHELFQQTDWSLRDHLQNMIQSNHYDDGGHFVAMQLPEVLYRDIVQFVNRLYRREDQ</sequence>
<evidence type="ECO:0000256" key="6">
    <source>
        <dbReference type="PIRNR" id="PIRNR001112"/>
    </source>
</evidence>
<dbReference type="PANTHER" id="PTHR21661">
    <property type="entry name" value="EPOXIDE HYDROLASE 1-RELATED"/>
    <property type="match status" value="1"/>
</dbReference>
<feature type="signal peptide" evidence="7">
    <location>
        <begin position="1"/>
        <end position="24"/>
    </location>
</feature>
<comment type="similarity">
    <text evidence="3 6">Belongs to the peptidase S33 family.</text>
</comment>
<dbReference type="SUPFAM" id="SSF53474">
    <property type="entry name" value="alpha/beta-Hydrolases"/>
    <property type="match status" value="1"/>
</dbReference>
<comment type="function">
    <text evidence="6">Catalyzes juvenile hormone hydrolysis.</text>
</comment>
<accession>A0ABM1YTE8</accession>
<dbReference type="Gene3D" id="3.40.50.1820">
    <property type="entry name" value="alpha/beta hydrolase"/>
    <property type="match status" value="1"/>
</dbReference>
<evidence type="ECO:0000256" key="2">
    <source>
        <dbReference type="ARBA" id="ARBA00004111"/>
    </source>
</evidence>
<comment type="subcellular location">
    <subcellularLocation>
        <location evidence="6">Endoplasmic reticulum membrane</location>
    </subcellularLocation>
    <subcellularLocation>
        <location evidence="2">Microsome membrane</location>
        <topology evidence="2">Single-pass membrane protein</topology>
    </subcellularLocation>
</comment>
<organism evidence="9 10">
    <name type="scientific">Aedes albopictus</name>
    <name type="common">Asian tiger mosquito</name>
    <name type="synonym">Stegomyia albopicta</name>
    <dbReference type="NCBI Taxonomy" id="7160"/>
    <lineage>
        <taxon>Eukaryota</taxon>
        <taxon>Metazoa</taxon>
        <taxon>Ecdysozoa</taxon>
        <taxon>Arthropoda</taxon>
        <taxon>Hexapoda</taxon>
        <taxon>Insecta</taxon>
        <taxon>Pterygota</taxon>
        <taxon>Neoptera</taxon>
        <taxon>Endopterygota</taxon>
        <taxon>Diptera</taxon>
        <taxon>Nematocera</taxon>
        <taxon>Culicoidea</taxon>
        <taxon>Culicidae</taxon>
        <taxon>Culicinae</taxon>
        <taxon>Aedini</taxon>
        <taxon>Aedes</taxon>
        <taxon>Stegomyia</taxon>
    </lineage>
</organism>
<dbReference type="GeneID" id="109412662"/>
<comment type="catalytic activity">
    <reaction evidence="6">
        <text>cis-stilbene oxide + H2O = (1R,2R)-hydrobenzoin</text>
        <dbReference type="Rhea" id="RHEA:23900"/>
        <dbReference type="ChEBI" id="CHEBI:15377"/>
        <dbReference type="ChEBI" id="CHEBI:50004"/>
        <dbReference type="ChEBI" id="CHEBI:50014"/>
        <dbReference type="EC" id="3.3.2.9"/>
    </reaction>
</comment>
<reference evidence="9" key="2">
    <citation type="submission" date="2025-05" db="UniProtKB">
        <authorList>
            <consortium name="EnsemblMetazoa"/>
        </authorList>
    </citation>
    <scope>IDENTIFICATION</scope>
    <source>
        <strain evidence="9">Foshan</strain>
    </source>
</reference>
<name>A0ABM1YTE8_AEDAL</name>
<protein>
    <recommendedName>
        <fullName evidence="6">Epoxide hydrolase</fullName>
        <ecNumber evidence="6">3.3.2.9</ecNumber>
    </recommendedName>
</protein>
<dbReference type="InterPro" id="IPR016292">
    <property type="entry name" value="Epoxide_hydrolase"/>
</dbReference>
<evidence type="ECO:0000259" key="8">
    <source>
        <dbReference type="Pfam" id="PF06441"/>
    </source>
</evidence>
<evidence type="ECO:0000256" key="5">
    <source>
        <dbReference type="ARBA" id="ARBA00022801"/>
    </source>
</evidence>
<evidence type="ECO:0000313" key="9">
    <source>
        <dbReference type="EnsemblMetazoa" id="AALFPA23_011998.P17113"/>
    </source>
</evidence>
<proteinExistence type="inferred from homology"/>
<dbReference type="EnsemblMetazoa" id="AALFPA23_011998.R17113">
    <property type="protein sequence ID" value="AALFPA23_011998.P17113"/>
    <property type="gene ID" value="AALFPA23_011998"/>
</dbReference>
<keyword evidence="10" id="KW-1185">Reference proteome</keyword>
<dbReference type="InterPro" id="IPR010497">
    <property type="entry name" value="Epoxide_hydro_N"/>
</dbReference>
<dbReference type="EC" id="3.3.2.9" evidence="6"/>
<feature type="chain" id="PRO_5045823529" description="Epoxide hydrolase" evidence="7">
    <location>
        <begin position="25"/>
        <end position="462"/>
    </location>
</feature>
<feature type="domain" description="Epoxide hydrolase N-terminal" evidence="8">
    <location>
        <begin position="55"/>
        <end position="166"/>
    </location>
</feature>
<evidence type="ECO:0000256" key="4">
    <source>
        <dbReference type="ARBA" id="ARBA00022797"/>
    </source>
</evidence>
<keyword evidence="4 6" id="KW-0058">Aromatic hydrocarbons catabolism</keyword>
<reference evidence="10" key="1">
    <citation type="journal article" date="2015" name="Proc. Natl. Acad. Sci. U.S.A.">
        <title>Genome sequence of the Asian Tiger mosquito, Aedes albopictus, reveals insights into its biology, genetics, and evolution.</title>
        <authorList>
            <person name="Chen X.G."/>
            <person name="Jiang X."/>
            <person name="Gu J."/>
            <person name="Xu M."/>
            <person name="Wu Y."/>
            <person name="Deng Y."/>
            <person name="Zhang C."/>
            <person name="Bonizzoni M."/>
            <person name="Dermauw W."/>
            <person name="Vontas J."/>
            <person name="Armbruster P."/>
            <person name="Huang X."/>
            <person name="Yang Y."/>
            <person name="Zhang H."/>
            <person name="He W."/>
            <person name="Peng H."/>
            <person name="Liu Y."/>
            <person name="Wu K."/>
            <person name="Chen J."/>
            <person name="Lirakis M."/>
            <person name="Topalis P."/>
            <person name="Van Leeuwen T."/>
            <person name="Hall A.B."/>
            <person name="Jiang X."/>
            <person name="Thorpe C."/>
            <person name="Mueller R.L."/>
            <person name="Sun C."/>
            <person name="Waterhouse R.M."/>
            <person name="Yan G."/>
            <person name="Tu Z.J."/>
            <person name="Fang X."/>
            <person name="James A.A."/>
        </authorList>
    </citation>
    <scope>NUCLEOTIDE SEQUENCE [LARGE SCALE GENOMIC DNA]</scope>
    <source>
        <strain evidence="10">Foshan</strain>
    </source>
</reference>
<dbReference type="PANTHER" id="PTHR21661:SF35">
    <property type="entry name" value="EPOXIDE HYDROLASE"/>
    <property type="match status" value="1"/>
</dbReference>
<keyword evidence="6" id="KW-0256">Endoplasmic reticulum</keyword>
<dbReference type="Proteomes" id="UP000069940">
    <property type="component" value="Unassembled WGS sequence"/>
</dbReference>
<dbReference type="InterPro" id="IPR029058">
    <property type="entry name" value="AB_hydrolase_fold"/>
</dbReference>
<keyword evidence="5 6" id="KW-0378">Hydrolase</keyword>
<dbReference type="PIRSF" id="PIRSF001112">
    <property type="entry name" value="Epoxide_hydrolase"/>
    <property type="match status" value="1"/>
</dbReference>
<evidence type="ECO:0000256" key="1">
    <source>
        <dbReference type="ARBA" id="ARBA00000221"/>
    </source>
</evidence>
<keyword evidence="6" id="KW-0472">Membrane</keyword>
<evidence type="ECO:0000313" key="10">
    <source>
        <dbReference type="Proteomes" id="UP000069940"/>
    </source>
</evidence>
<dbReference type="RefSeq" id="XP_019541839.3">
    <property type="nucleotide sequence ID" value="XM_019686294.3"/>
</dbReference>
<dbReference type="PRINTS" id="PR00412">
    <property type="entry name" value="EPOXHYDRLASE"/>
</dbReference>
<evidence type="ECO:0000256" key="7">
    <source>
        <dbReference type="SAM" id="SignalP"/>
    </source>
</evidence>
<dbReference type="Pfam" id="PF06441">
    <property type="entry name" value="EHN"/>
    <property type="match status" value="1"/>
</dbReference>